<gene>
    <name evidence="2" type="ORF">H9804_02150</name>
</gene>
<dbReference type="Gene3D" id="1.25.40.10">
    <property type="entry name" value="Tetratricopeptide repeat domain"/>
    <property type="match status" value="1"/>
</dbReference>
<keyword evidence="1" id="KW-0802">TPR repeat</keyword>
<evidence type="ECO:0000256" key="1">
    <source>
        <dbReference type="PROSITE-ProRule" id="PRU00339"/>
    </source>
</evidence>
<organism evidence="2 3">
    <name type="scientific">Candidatus Mucispirillum faecigallinarum</name>
    <dbReference type="NCBI Taxonomy" id="2838699"/>
    <lineage>
        <taxon>Bacteria</taxon>
        <taxon>Pseudomonadati</taxon>
        <taxon>Deferribacterota</taxon>
        <taxon>Deferribacteres</taxon>
        <taxon>Deferribacterales</taxon>
        <taxon>Mucispirillaceae</taxon>
        <taxon>Mucispirillum</taxon>
    </lineage>
</organism>
<dbReference type="InterPro" id="IPR019734">
    <property type="entry name" value="TPR_rpt"/>
</dbReference>
<dbReference type="AlphaFoldDB" id="A0A9D2GU30"/>
<dbReference type="PROSITE" id="PS50005">
    <property type="entry name" value="TPR"/>
    <property type="match status" value="1"/>
</dbReference>
<dbReference type="Proteomes" id="UP000824176">
    <property type="component" value="Unassembled WGS sequence"/>
</dbReference>
<reference evidence="2" key="1">
    <citation type="journal article" date="2021" name="PeerJ">
        <title>Extensive microbial diversity within the chicken gut microbiome revealed by metagenomics and culture.</title>
        <authorList>
            <person name="Gilroy R."/>
            <person name="Ravi A."/>
            <person name="Getino M."/>
            <person name="Pursley I."/>
            <person name="Horton D.L."/>
            <person name="Alikhan N.F."/>
            <person name="Baker D."/>
            <person name="Gharbi K."/>
            <person name="Hall N."/>
            <person name="Watson M."/>
            <person name="Adriaenssens E.M."/>
            <person name="Foster-Nyarko E."/>
            <person name="Jarju S."/>
            <person name="Secka A."/>
            <person name="Antonio M."/>
            <person name="Oren A."/>
            <person name="Chaudhuri R.R."/>
            <person name="La Ragione R."/>
            <person name="Hildebrand F."/>
            <person name="Pallen M.J."/>
        </authorList>
    </citation>
    <scope>NUCLEOTIDE SEQUENCE</scope>
    <source>
        <strain evidence="2">ChiW4-1371</strain>
    </source>
</reference>
<dbReference type="InterPro" id="IPR011990">
    <property type="entry name" value="TPR-like_helical_dom_sf"/>
</dbReference>
<protein>
    <submittedName>
        <fullName evidence="2">Tetratricopeptide repeat protein</fullName>
    </submittedName>
</protein>
<proteinExistence type="predicted"/>
<evidence type="ECO:0000313" key="2">
    <source>
        <dbReference type="EMBL" id="HIZ88720.1"/>
    </source>
</evidence>
<name>A0A9D2GU30_9BACT</name>
<accession>A0A9D2GU30</accession>
<feature type="repeat" description="TPR" evidence="1">
    <location>
        <begin position="76"/>
        <end position="109"/>
    </location>
</feature>
<evidence type="ECO:0000313" key="3">
    <source>
        <dbReference type="Proteomes" id="UP000824176"/>
    </source>
</evidence>
<comment type="caution">
    <text evidence="2">The sequence shown here is derived from an EMBL/GenBank/DDBJ whole genome shotgun (WGS) entry which is preliminary data.</text>
</comment>
<reference evidence="2" key="2">
    <citation type="submission" date="2021-04" db="EMBL/GenBank/DDBJ databases">
        <authorList>
            <person name="Gilroy R."/>
        </authorList>
    </citation>
    <scope>NUCLEOTIDE SEQUENCE</scope>
    <source>
        <strain evidence="2">ChiW4-1371</strain>
    </source>
</reference>
<dbReference type="EMBL" id="DXAQ01000032">
    <property type="protein sequence ID" value="HIZ88720.1"/>
    <property type="molecule type" value="Genomic_DNA"/>
</dbReference>
<dbReference type="SUPFAM" id="SSF48452">
    <property type="entry name" value="TPR-like"/>
    <property type="match status" value="1"/>
</dbReference>
<sequence>MTNEELVAKTESLYDNGEYNQIISLIQSLPKEQQTYPLLFMLALAYSDNIDGDDEENKRQALKILKQISDSGEYDIKWLYLIGKTYFETNQEEYAIEYFNRINRIYQKDKEIASLMNVQHFIESCNEVLYERALAVIFITLKEASKDDNITINNISENKLAIFFPKYNIKLNMEIYNLHRSGAKLLFEIIYPDNYTQKYDIDGDANTYENGISDALNKFVNIINHEFSKHCK</sequence>